<dbReference type="InterPro" id="IPR011834">
    <property type="entry name" value="Agluc_phsphrylas"/>
</dbReference>
<sequence>MYSFRTVSVMPELPERINRLSELSRNLWFSWRPRSQQLFSRVDRILWEKVGHNPVKFLLHVEGDKLKRAAEDPDYLAIYDLMMEFFDQYMRQESWFQRNFKDQSNQLVAYFSAEFGVHESNPVYSGGLGLLAGDHSKSASDLGIPFVGVGILYKQGYFCQKLNRDGWQEAHYSFMDFNEMTVTPAVHPNGEEVIISIQLPGRELYIKVWQLQVGRIVIYFLDADLAQNSLEDRSLTSKLYGGNHDTRISQEIILGIGGVKALRELGIAPTAWHINEGHAAFSILERVRELVQRGIPFHTACEAVRSCTIFTTHTPVPAGHDVFSSEMIDHYLGHMYEKLSIDRNTLIGMGWDDLRHGFNMTRLAMNNAIFTNGVSQLHGKVTKQMFAYLYKSIPLEEIPIYYVTNGVHTETWAAREMKELFEKYIGMDWMDNISDQSKWNKVYAIPDQELWDTHLVLKERMIKFVQNNLCARMERNFQPIELIRECAGYLSRDVLTIGFARRFATYKRANLLLRDKERLSRLLNNPERPVQIIFAGKAHPADRPGQEIIKQIYDLSKEEEFRGKIVLVENYDINVSRHLLQGVDVWLNTPRRPMEASGTSGQKAAVSGGINCSILDGWWPEAYNGENGFAIGTEIEYDTEETQDREDGNSLFDLLEQIIVPYYYRRVDGIPREWVSRMKNCLATIPWRFSTERMVKEYTRRFYLPAALKGRLYAAEGFRLAREMQEHKGFIRCNWHQVYFKGQRVEQPKELKLGDHIYIQTDVSLGPIKPTDVVVEVVYGNVGDHGLTNIMLMPLALMEELGDGVYRYETNLVLIQGTSGYTLRIRPHNSNFEYPFELPLVKWIDNI</sequence>
<dbReference type="Pfam" id="PF11897">
    <property type="entry name" value="DUF3417"/>
    <property type="match status" value="1"/>
</dbReference>
<dbReference type="Gene3D" id="3.40.50.2000">
    <property type="entry name" value="Glycogen Phosphorylase B"/>
    <property type="match status" value="2"/>
</dbReference>
<dbReference type="NCBIfam" id="TIGR02094">
    <property type="entry name" value="more_P_ylases"/>
    <property type="match status" value="1"/>
</dbReference>
<comment type="similarity">
    <text evidence="2">Belongs to the glycogen phosphorylase family.</text>
</comment>
<keyword evidence="7" id="KW-1185">Reference proteome</keyword>
<organism evidence="6 7">
    <name type="scientific">Desulforamulus aquiferis</name>
    <dbReference type="NCBI Taxonomy" id="1397668"/>
    <lineage>
        <taxon>Bacteria</taxon>
        <taxon>Bacillati</taxon>
        <taxon>Bacillota</taxon>
        <taxon>Clostridia</taxon>
        <taxon>Eubacteriales</taxon>
        <taxon>Peptococcaceae</taxon>
        <taxon>Desulforamulus</taxon>
    </lineage>
</organism>
<dbReference type="GO" id="GO:0008184">
    <property type="term" value="F:glycogen phosphorylase activity"/>
    <property type="evidence" value="ECO:0007669"/>
    <property type="project" value="InterPro"/>
</dbReference>
<dbReference type="EMBL" id="JARPTC010000009">
    <property type="protein sequence ID" value="MDO7786924.1"/>
    <property type="molecule type" value="Genomic_DNA"/>
</dbReference>
<dbReference type="Pfam" id="PF00343">
    <property type="entry name" value="Phosphorylase"/>
    <property type="match status" value="1"/>
</dbReference>
<reference evidence="6" key="2">
    <citation type="submission" date="2023-03" db="EMBL/GenBank/DDBJ databases">
        <authorList>
            <person name="Zhang Z."/>
        </authorList>
    </citation>
    <scope>NUCLEOTIDE SEQUENCE</scope>
    <source>
        <strain evidence="6">DSA</strain>
    </source>
</reference>
<dbReference type="GO" id="GO:0030170">
    <property type="term" value="F:pyridoxal phosphate binding"/>
    <property type="evidence" value="ECO:0007669"/>
    <property type="project" value="InterPro"/>
</dbReference>
<comment type="caution">
    <text evidence="6">The sequence shown here is derived from an EMBL/GenBank/DDBJ whole genome shotgun (WGS) entry which is preliminary data.</text>
</comment>
<dbReference type="AlphaFoldDB" id="A0AAW7ZCH0"/>
<feature type="modified residue" description="N6-(pyridoxal phosphate)lysine" evidence="4">
    <location>
        <position position="603"/>
    </location>
</feature>
<protein>
    <submittedName>
        <fullName evidence="6">Alpha-glucan family phosphorylase</fullName>
    </submittedName>
</protein>
<dbReference type="GO" id="GO:0005975">
    <property type="term" value="P:carbohydrate metabolic process"/>
    <property type="evidence" value="ECO:0007669"/>
    <property type="project" value="InterPro"/>
</dbReference>
<dbReference type="RefSeq" id="WP_304542038.1">
    <property type="nucleotide sequence ID" value="NZ_JARPTC010000009.1"/>
</dbReference>
<dbReference type="Proteomes" id="UP001172911">
    <property type="component" value="Unassembled WGS sequence"/>
</dbReference>
<dbReference type="PIRSF" id="PIRSF000460">
    <property type="entry name" value="Pprylas_GlgP"/>
    <property type="match status" value="1"/>
</dbReference>
<dbReference type="InterPro" id="IPR052182">
    <property type="entry name" value="Glycogen/Maltodextrin_Phosph"/>
</dbReference>
<comment type="catalytic activity">
    <reaction evidence="1">
        <text>[(1-&gt;4)-alpha-D-glucosyl](n) + phosphate = [(1-&gt;4)-alpha-D-glucosyl](n-1) + alpha-D-glucose 1-phosphate</text>
        <dbReference type="Rhea" id="RHEA:41732"/>
        <dbReference type="Rhea" id="RHEA-COMP:9584"/>
        <dbReference type="Rhea" id="RHEA-COMP:9586"/>
        <dbReference type="ChEBI" id="CHEBI:15444"/>
        <dbReference type="ChEBI" id="CHEBI:43474"/>
        <dbReference type="ChEBI" id="CHEBI:58601"/>
        <dbReference type="EC" id="2.4.1.1"/>
    </reaction>
</comment>
<evidence type="ECO:0000259" key="5">
    <source>
        <dbReference type="Pfam" id="PF11897"/>
    </source>
</evidence>
<name>A0AAW7ZCH0_9FIRM</name>
<evidence type="ECO:0000256" key="2">
    <source>
        <dbReference type="ARBA" id="ARBA00006047"/>
    </source>
</evidence>
<dbReference type="PANTHER" id="PTHR42655">
    <property type="entry name" value="GLYCOGEN PHOSPHORYLASE"/>
    <property type="match status" value="1"/>
</dbReference>
<reference evidence="6" key="1">
    <citation type="journal article" date="2023" name="J. Hazard. Mater.">
        <title>Anaerobic biodegradation of pyrene and benzo[a]pyrene by a new sulfate-reducing Desulforamulus aquiferis strain DSA.</title>
        <authorList>
            <person name="Zhang Z."/>
            <person name="Sun J."/>
            <person name="Gong X."/>
            <person name="Wang C."/>
            <person name="Wang H."/>
        </authorList>
    </citation>
    <scope>NUCLEOTIDE SEQUENCE</scope>
    <source>
        <strain evidence="6">DSA</strain>
    </source>
</reference>
<keyword evidence="4" id="KW-0663">Pyridoxal phosphate</keyword>
<proteinExistence type="inferred from homology"/>
<feature type="domain" description="DUF3417" evidence="5">
    <location>
        <begin position="13"/>
        <end position="120"/>
    </location>
</feature>
<evidence type="ECO:0000256" key="3">
    <source>
        <dbReference type="ARBA" id="ARBA00022533"/>
    </source>
</evidence>
<evidence type="ECO:0000313" key="6">
    <source>
        <dbReference type="EMBL" id="MDO7786924.1"/>
    </source>
</evidence>
<accession>A0AAW7ZCH0</accession>
<dbReference type="PANTHER" id="PTHR42655:SF1">
    <property type="entry name" value="GLYCOGEN PHOSPHORYLASE"/>
    <property type="match status" value="1"/>
</dbReference>
<evidence type="ECO:0000256" key="4">
    <source>
        <dbReference type="PIRSR" id="PIRSR000460-1"/>
    </source>
</evidence>
<dbReference type="SUPFAM" id="SSF53756">
    <property type="entry name" value="UDP-Glycosyltransferase/glycogen phosphorylase"/>
    <property type="match status" value="1"/>
</dbReference>
<gene>
    <name evidence="6" type="primary">glgP</name>
    <name evidence="6" type="ORF">P6N53_06775</name>
</gene>
<dbReference type="InterPro" id="IPR000811">
    <property type="entry name" value="Glyco_trans_35"/>
</dbReference>
<evidence type="ECO:0000256" key="1">
    <source>
        <dbReference type="ARBA" id="ARBA00001275"/>
    </source>
</evidence>
<dbReference type="InterPro" id="IPR024517">
    <property type="entry name" value="Glycogen_phosphorylase_DUF3417"/>
</dbReference>
<evidence type="ECO:0000313" key="7">
    <source>
        <dbReference type="Proteomes" id="UP001172911"/>
    </source>
</evidence>
<keyword evidence="3" id="KW-0021">Allosteric enzyme</keyword>